<dbReference type="KEGG" id="lpq:AF91_04240"/>
<accession>A0A806LMA4</accession>
<proteinExistence type="predicted"/>
<protein>
    <submittedName>
        <fullName evidence="1">Uncharacterized protein</fullName>
    </submittedName>
</protein>
<dbReference type="EMBL" id="CP007122">
    <property type="protein sequence ID" value="AHJ34427.1"/>
    <property type="molecule type" value="Genomic_DNA"/>
</dbReference>
<dbReference type="RefSeq" id="WP_156656852.1">
    <property type="nucleotide sequence ID" value="NZ_CP007122.1"/>
</dbReference>
<organism evidence="1 2">
    <name type="scientific">Lacticaseibacillus paracasei N1115</name>
    <dbReference type="NCBI Taxonomy" id="1446494"/>
    <lineage>
        <taxon>Bacteria</taxon>
        <taxon>Bacillati</taxon>
        <taxon>Bacillota</taxon>
        <taxon>Bacilli</taxon>
        <taxon>Lactobacillales</taxon>
        <taxon>Lactobacillaceae</taxon>
        <taxon>Lacticaseibacillus</taxon>
    </lineage>
</organism>
<name>A0A806LMA4_LACPA</name>
<reference evidence="1 2" key="1">
    <citation type="journal article" date="2014" name="Genome Announc.">
        <title>Whole Genome Sequence of the Probiotic Strain Lactobacillus paracasei N1115, Isolated from Traditional Chinese Fermented Milk.</title>
        <authorList>
            <person name="Wang S."/>
            <person name="Zhu H."/>
            <person name="He F."/>
            <person name="Luo Y."/>
            <person name="Kang Z."/>
            <person name="Lu C."/>
            <person name="Feng L."/>
            <person name="Lu X."/>
            <person name="Xue Y."/>
            <person name="Wang H."/>
        </authorList>
    </citation>
    <scope>NUCLEOTIDE SEQUENCE [LARGE SCALE GENOMIC DNA]</scope>
    <source>
        <strain evidence="1 2">N1115</strain>
    </source>
</reference>
<evidence type="ECO:0000313" key="1">
    <source>
        <dbReference type="EMBL" id="AHJ34427.1"/>
    </source>
</evidence>
<dbReference type="AlphaFoldDB" id="A0A806LMA4"/>
<dbReference type="Proteomes" id="UP000019441">
    <property type="component" value="Chromosome"/>
</dbReference>
<evidence type="ECO:0000313" key="2">
    <source>
        <dbReference type="Proteomes" id="UP000019441"/>
    </source>
</evidence>
<sequence length="48" mass="5547">MTYTIEQINALFDKVNKTNEQLNQYNQPNAEPTNQGSAQECVVRIVQY</sequence>
<gene>
    <name evidence="1" type="ORF">AF91_04240</name>
</gene>